<organism evidence="12 13">
    <name type="scientific">Nothophoma quercina</name>
    <dbReference type="NCBI Taxonomy" id="749835"/>
    <lineage>
        <taxon>Eukaryota</taxon>
        <taxon>Fungi</taxon>
        <taxon>Dikarya</taxon>
        <taxon>Ascomycota</taxon>
        <taxon>Pezizomycotina</taxon>
        <taxon>Dothideomycetes</taxon>
        <taxon>Pleosporomycetidae</taxon>
        <taxon>Pleosporales</taxon>
        <taxon>Pleosporineae</taxon>
        <taxon>Didymellaceae</taxon>
        <taxon>Nothophoma</taxon>
    </lineage>
</organism>
<evidence type="ECO:0000256" key="10">
    <source>
        <dbReference type="ARBA" id="ARBA00023326"/>
    </source>
</evidence>
<comment type="caution">
    <text evidence="12">The sequence shown here is derived from an EMBL/GenBank/DDBJ whole genome shotgun (WGS) entry which is preliminary data.</text>
</comment>
<evidence type="ECO:0000256" key="6">
    <source>
        <dbReference type="ARBA" id="ARBA00022801"/>
    </source>
</evidence>
<dbReference type="SUPFAM" id="SSF51445">
    <property type="entry name" value="(Trans)glycosidases"/>
    <property type="match status" value="1"/>
</dbReference>
<evidence type="ECO:0000256" key="8">
    <source>
        <dbReference type="ARBA" id="ARBA00023277"/>
    </source>
</evidence>
<dbReference type="PANTHER" id="PTHR42715:SF5">
    <property type="entry name" value="BETA-GLUCOSIDASE M-RELATED"/>
    <property type="match status" value="1"/>
</dbReference>
<sequence length="303" mass="32545">MMLGPTTGPLGRSVYGARLFKGWSSDPWLNGKMFGVGVKAIQQHDVIASGKHYLEGMGSVMCVMNRVNGTIGCENEHIQNAVLKGELGFKGFIVPDATAPFNRTRGLINGLDWNSGYDLGNITALIENGTISEDIIREHVLRIVATQLNLNIPQAEYPDVDEVESKIVRKPSSREFIRRAASESIVLLKNERNTLPLKNVTQVAVFGLDAANLGFGPQSLLNFGDYLGETYASHLSSGGGSGTAPVGYLVSPLDAFTQRASSDNGFDYRYILSDNTTVTTPPATGSGFFAVTGVSVQGYAEMS</sequence>
<evidence type="ECO:0000256" key="3">
    <source>
        <dbReference type="ARBA" id="ARBA00005336"/>
    </source>
</evidence>
<comment type="pathway">
    <text evidence="2">Glycan metabolism; cellulose degradation.</text>
</comment>
<dbReference type="EC" id="3.2.1.21" evidence="4"/>
<evidence type="ECO:0000256" key="7">
    <source>
        <dbReference type="ARBA" id="ARBA00023180"/>
    </source>
</evidence>
<dbReference type="PANTHER" id="PTHR42715">
    <property type="entry name" value="BETA-GLUCOSIDASE"/>
    <property type="match status" value="1"/>
</dbReference>
<name>A0ABR3R244_9PLEO</name>
<evidence type="ECO:0000256" key="4">
    <source>
        <dbReference type="ARBA" id="ARBA00012744"/>
    </source>
</evidence>
<protein>
    <recommendedName>
        <fullName evidence="4">beta-glucosidase</fullName>
        <ecNumber evidence="4">3.2.1.21</ecNumber>
    </recommendedName>
</protein>
<dbReference type="InterPro" id="IPR036881">
    <property type="entry name" value="Glyco_hydro_3_C_sf"/>
</dbReference>
<evidence type="ECO:0000256" key="5">
    <source>
        <dbReference type="ARBA" id="ARBA00022729"/>
    </source>
</evidence>
<evidence type="ECO:0000313" key="12">
    <source>
        <dbReference type="EMBL" id="KAL1598472.1"/>
    </source>
</evidence>
<dbReference type="InterPro" id="IPR017853">
    <property type="entry name" value="GH"/>
</dbReference>
<dbReference type="Pfam" id="PF01915">
    <property type="entry name" value="Glyco_hydro_3_C"/>
    <property type="match status" value="1"/>
</dbReference>
<dbReference type="InterPro" id="IPR002772">
    <property type="entry name" value="Glyco_hydro_3_C"/>
</dbReference>
<proteinExistence type="inferred from homology"/>
<dbReference type="EMBL" id="JAKIXB020000022">
    <property type="protein sequence ID" value="KAL1598472.1"/>
    <property type="molecule type" value="Genomic_DNA"/>
</dbReference>
<feature type="domain" description="Glycoside hydrolase family 3 C-terminal" evidence="11">
    <location>
        <begin position="185"/>
        <end position="263"/>
    </location>
</feature>
<comment type="similarity">
    <text evidence="3">Belongs to the glycosyl hydrolase 3 family.</text>
</comment>
<keyword evidence="9" id="KW-0326">Glycosidase</keyword>
<evidence type="ECO:0000256" key="1">
    <source>
        <dbReference type="ARBA" id="ARBA00000448"/>
    </source>
</evidence>
<keyword evidence="13" id="KW-1185">Reference proteome</keyword>
<keyword evidence="6" id="KW-0378">Hydrolase</keyword>
<reference evidence="12 13" key="1">
    <citation type="submission" date="2024-02" db="EMBL/GenBank/DDBJ databases">
        <title>De novo assembly and annotation of 12 fungi associated with fruit tree decline syndrome in Ontario, Canada.</title>
        <authorList>
            <person name="Sulman M."/>
            <person name="Ellouze W."/>
            <person name="Ilyukhin E."/>
        </authorList>
    </citation>
    <scope>NUCLEOTIDE SEQUENCE [LARGE SCALE GENOMIC DNA]</scope>
    <source>
        <strain evidence="12 13">M97-236</strain>
    </source>
</reference>
<keyword evidence="5" id="KW-0732">Signal</keyword>
<dbReference type="SUPFAM" id="SSF52279">
    <property type="entry name" value="Beta-D-glucan exohydrolase, C-terminal domain"/>
    <property type="match status" value="1"/>
</dbReference>
<dbReference type="Gene3D" id="3.40.50.1700">
    <property type="entry name" value="Glycoside hydrolase family 3 C-terminal domain"/>
    <property type="match status" value="1"/>
</dbReference>
<accession>A0ABR3R244</accession>
<dbReference type="Gene3D" id="3.20.20.300">
    <property type="entry name" value="Glycoside hydrolase, family 3, N-terminal domain"/>
    <property type="match status" value="2"/>
</dbReference>
<dbReference type="InterPro" id="IPR036962">
    <property type="entry name" value="Glyco_hydro_3_N_sf"/>
</dbReference>
<evidence type="ECO:0000259" key="11">
    <source>
        <dbReference type="Pfam" id="PF01915"/>
    </source>
</evidence>
<gene>
    <name evidence="12" type="ORF">SLS59_006756</name>
</gene>
<keyword evidence="8" id="KW-0119">Carbohydrate metabolism</keyword>
<keyword evidence="7" id="KW-0325">Glycoprotein</keyword>
<comment type="catalytic activity">
    <reaction evidence="1">
        <text>Hydrolysis of terminal, non-reducing beta-D-glucosyl residues with release of beta-D-glucose.</text>
        <dbReference type="EC" id="3.2.1.21"/>
    </reaction>
</comment>
<evidence type="ECO:0000256" key="9">
    <source>
        <dbReference type="ARBA" id="ARBA00023295"/>
    </source>
</evidence>
<evidence type="ECO:0000256" key="2">
    <source>
        <dbReference type="ARBA" id="ARBA00004987"/>
    </source>
</evidence>
<dbReference type="Proteomes" id="UP001521222">
    <property type="component" value="Unassembled WGS sequence"/>
</dbReference>
<evidence type="ECO:0000313" key="13">
    <source>
        <dbReference type="Proteomes" id="UP001521222"/>
    </source>
</evidence>
<keyword evidence="10" id="KW-0624">Polysaccharide degradation</keyword>
<dbReference type="InterPro" id="IPR050288">
    <property type="entry name" value="Cellulose_deg_GH3"/>
</dbReference>